<sequence length="312" mass="36388">MLRIMKFCVLFLLIFFAEISNCLSFDIRQCIQYIQERDEVKSMNCIDEMIKKSNKDDRLYALKSAICASHNNQSCAIDSINKAIEANPKNFYYYVNRATLYLYTDKYNQVLADLSTAINLDDKKNKIFSGSILAQRAGIYQKLKMYKNANIDYFAAMNEFNKVDKKEWDEFNSKNINNKEDMANGLFVDLYGGICICYIELKEFSQALNYCQKYEKMAPSNLTAKNNLASVYIELKKYHEAISTIEKIGNLSIEADFLLSYNISLANYRLYLETKNSVYMDKFQKYFVYAKKNAKTKEEKSHVETLSKELKK</sequence>
<dbReference type="PANTHER" id="PTHR44858">
    <property type="entry name" value="TETRATRICOPEPTIDE REPEAT PROTEIN 6"/>
    <property type="match status" value="1"/>
</dbReference>
<dbReference type="SMART" id="SM00028">
    <property type="entry name" value="TPR"/>
    <property type="match status" value="5"/>
</dbReference>
<proteinExistence type="predicted"/>
<dbReference type="PANTHER" id="PTHR44858:SF1">
    <property type="entry name" value="UDP-N-ACETYLGLUCOSAMINE--PEPTIDE N-ACETYLGLUCOSAMINYLTRANSFERASE SPINDLY-RELATED"/>
    <property type="match status" value="1"/>
</dbReference>
<dbReference type="AlphaFoldDB" id="A0A5B8XGQ1"/>
<dbReference type="GO" id="GO:0032991">
    <property type="term" value="C:protein-containing complex"/>
    <property type="evidence" value="ECO:0007669"/>
    <property type="project" value="UniProtKB-ARBA"/>
</dbReference>
<evidence type="ECO:0000256" key="1">
    <source>
        <dbReference type="ARBA" id="ARBA00022737"/>
    </source>
</evidence>
<dbReference type="Pfam" id="PF09295">
    <property type="entry name" value="ChAPs"/>
    <property type="match status" value="1"/>
</dbReference>
<evidence type="ECO:0000313" key="3">
    <source>
        <dbReference type="EMBL" id="QED23414.1"/>
    </source>
</evidence>
<evidence type="ECO:0000313" key="4">
    <source>
        <dbReference type="Proteomes" id="UP000321934"/>
    </source>
</evidence>
<gene>
    <name evidence="3" type="ORF">Deia_00620</name>
</gene>
<reference evidence="3 4" key="1">
    <citation type="journal article" date="2019" name="ISME J.">
        <title>Deianiraea, an extracellular bacterium associated with the ciliate Paramecium, suggests an alternative scenario for the evolution of Rickettsiales.</title>
        <authorList>
            <person name="Castelli M."/>
            <person name="Sabaneyeva E."/>
            <person name="Lanzoni O."/>
            <person name="Lebedeva N."/>
            <person name="Floriano A.M."/>
            <person name="Gaiarsa S."/>
            <person name="Benken K."/>
            <person name="Modeo L."/>
            <person name="Bandi C."/>
            <person name="Potekhin A."/>
            <person name="Sassera D."/>
            <person name="Petroni G."/>
        </authorList>
    </citation>
    <scope>NUCLEOTIDE SEQUENCE [LARGE SCALE GENOMIC DNA]</scope>
    <source>
        <strain evidence="3">CyL4-1</strain>
    </source>
</reference>
<dbReference type="SUPFAM" id="SSF48452">
    <property type="entry name" value="TPR-like"/>
    <property type="match status" value="1"/>
</dbReference>
<dbReference type="GO" id="GO:0012505">
    <property type="term" value="C:endomembrane system"/>
    <property type="evidence" value="ECO:0007669"/>
    <property type="project" value="UniProtKB-ARBA"/>
</dbReference>
<dbReference type="Pfam" id="PF13181">
    <property type="entry name" value="TPR_8"/>
    <property type="match status" value="1"/>
</dbReference>
<evidence type="ECO:0000256" key="2">
    <source>
        <dbReference type="ARBA" id="ARBA00022803"/>
    </source>
</evidence>
<dbReference type="GO" id="GO:0016192">
    <property type="term" value="P:vesicle-mediated transport"/>
    <property type="evidence" value="ECO:0007669"/>
    <property type="project" value="UniProtKB-ARBA"/>
</dbReference>
<dbReference type="GO" id="GO:0005737">
    <property type="term" value="C:cytoplasm"/>
    <property type="evidence" value="ECO:0007669"/>
    <property type="project" value="UniProtKB-ARBA"/>
</dbReference>
<organism evidence="3 4">
    <name type="scientific">Candidatus Deianiraea vastatrix</name>
    <dbReference type="NCBI Taxonomy" id="2163644"/>
    <lineage>
        <taxon>Bacteria</taxon>
        <taxon>Pseudomonadati</taxon>
        <taxon>Pseudomonadota</taxon>
        <taxon>Alphaproteobacteria</taxon>
        <taxon>Rickettsiales</taxon>
        <taxon>Candidatus Deianiraeaceae</taxon>
        <taxon>Candidatus Deianiraea</taxon>
    </lineage>
</organism>
<keyword evidence="1" id="KW-0677">Repeat</keyword>
<dbReference type="InterPro" id="IPR019734">
    <property type="entry name" value="TPR_rpt"/>
</dbReference>
<dbReference type="InterPro" id="IPR015374">
    <property type="entry name" value="ChAPs"/>
</dbReference>
<keyword evidence="2" id="KW-0802">TPR repeat</keyword>
<dbReference type="Proteomes" id="UP000321934">
    <property type="component" value="Chromosome"/>
</dbReference>
<dbReference type="InterPro" id="IPR050498">
    <property type="entry name" value="Ycf3"/>
</dbReference>
<protein>
    <submittedName>
        <fullName evidence="3">TPR domain-containing protein</fullName>
    </submittedName>
</protein>
<dbReference type="Gene3D" id="1.25.40.10">
    <property type="entry name" value="Tetratricopeptide repeat domain"/>
    <property type="match status" value="2"/>
</dbReference>
<keyword evidence="4" id="KW-1185">Reference proteome</keyword>
<name>A0A5B8XGQ1_9RICK</name>
<accession>A0A5B8XGQ1</accession>
<dbReference type="InterPro" id="IPR011990">
    <property type="entry name" value="TPR-like_helical_dom_sf"/>
</dbReference>
<dbReference type="EMBL" id="CP029077">
    <property type="protein sequence ID" value="QED23414.1"/>
    <property type="molecule type" value="Genomic_DNA"/>
</dbReference>